<dbReference type="PROSITE" id="PS51371">
    <property type="entry name" value="CBS"/>
    <property type="match status" value="2"/>
</dbReference>
<dbReference type="Proteomes" id="UP000033428">
    <property type="component" value="Unassembled WGS sequence"/>
</dbReference>
<sequence>MINPSIKKETIVTKKDTVIECFKRLNETGFHMLICLEAEKFIGIITDYDIRRGILNGVKLEDSIEKIINYSPITLKEDISKPAALAFLKEKSIDAVPVVDKHGKFIDLYTVSELARSMARPNSAVIMAGGLGQRLGPMTKNTPKPLLKINDSPIIEHVIRHLADYGIESFFVTVNYKSDMLKKFLKDGSGLGVRIKYIEEKKPMGTIGALSLLTNNTFEFPFIVMNSDIMTRLNFSKLIEQHKTSGHMLTVCLTNYQYNVPYGVIEVSGDRIIGINEKPLYSFFINAGIYCMSPEIIKFIPKDKKYDVTMLMEQLISKNIPVGYYTIDEYWRDIGNFTDFSGVKNDINNGELTLKKRREK</sequence>
<accession>A0A0F0CTQ7</accession>
<dbReference type="SMART" id="SM00116">
    <property type="entry name" value="CBS"/>
    <property type="match status" value="2"/>
</dbReference>
<gene>
    <name evidence="3" type="ORF">OMAG_001156</name>
</gene>
<dbReference type="InterPro" id="IPR050486">
    <property type="entry name" value="Mannose-1P_guanyltransferase"/>
</dbReference>
<dbReference type="Pfam" id="PF00571">
    <property type="entry name" value="CBS"/>
    <property type="match status" value="2"/>
</dbReference>
<proteinExistence type="predicted"/>
<dbReference type="InterPro" id="IPR005835">
    <property type="entry name" value="NTP_transferase_dom"/>
</dbReference>
<protein>
    <submittedName>
        <fullName evidence="3">Sugar-phosphate nucleotide transferase</fullName>
    </submittedName>
</protein>
<evidence type="ECO:0000259" key="2">
    <source>
        <dbReference type="PROSITE" id="PS51371"/>
    </source>
</evidence>
<keyword evidence="3" id="KW-0808">Transferase</keyword>
<evidence type="ECO:0000256" key="1">
    <source>
        <dbReference type="PROSITE-ProRule" id="PRU00703"/>
    </source>
</evidence>
<keyword evidence="4" id="KW-1185">Reference proteome</keyword>
<dbReference type="CDD" id="cd06426">
    <property type="entry name" value="NTP_transferase_like_2"/>
    <property type="match status" value="1"/>
</dbReference>
<evidence type="ECO:0000313" key="4">
    <source>
        <dbReference type="Proteomes" id="UP000033428"/>
    </source>
</evidence>
<dbReference type="Gene3D" id="3.90.550.10">
    <property type="entry name" value="Spore Coat Polysaccharide Biosynthesis Protein SpsA, Chain A"/>
    <property type="match status" value="1"/>
</dbReference>
<dbReference type="PANTHER" id="PTHR22572">
    <property type="entry name" value="SUGAR-1-PHOSPHATE GUANYL TRANSFERASE"/>
    <property type="match status" value="1"/>
</dbReference>
<organism evidence="3 4">
    <name type="scientific">Candidatus Omnitrophus magneticus</name>
    <dbReference type="NCBI Taxonomy" id="1609969"/>
    <lineage>
        <taxon>Bacteria</taxon>
        <taxon>Pseudomonadati</taxon>
        <taxon>Candidatus Omnitrophota</taxon>
        <taxon>Candidatus Omnitrophus</taxon>
    </lineage>
</organism>
<reference evidence="3 4" key="1">
    <citation type="submission" date="2015-02" db="EMBL/GenBank/DDBJ databases">
        <title>Single-cell genomics of uncultivated deep-branching MTB reveals a conserved set of magnetosome genes.</title>
        <authorList>
            <person name="Kolinko S."/>
            <person name="Richter M."/>
            <person name="Glockner F.O."/>
            <person name="Brachmann A."/>
            <person name="Schuler D."/>
        </authorList>
    </citation>
    <scope>NUCLEOTIDE SEQUENCE [LARGE SCALE GENOMIC DNA]</scope>
    <source>
        <strain evidence="3">SKK-01</strain>
    </source>
</reference>
<evidence type="ECO:0000313" key="3">
    <source>
        <dbReference type="EMBL" id="KJJ84926.1"/>
    </source>
</evidence>
<dbReference type="Gene3D" id="3.10.580.10">
    <property type="entry name" value="CBS-domain"/>
    <property type="match status" value="1"/>
</dbReference>
<dbReference type="GO" id="GO:0016740">
    <property type="term" value="F:transferase activity"/>
    <property type="evidence" value="ECO:0007669"/>
    <property type="project" value="UniProtKB-KW"/>
</dbReference>
<dbReference type="EMBL" id="JYNY01000232">
    <property type="protein sequence ID" value="KJJ84926.1"/>
    <property type="molecule type" value="Genomic_DNA"/>
</dbReference>
<name>A0A0F0CTQ7_9BACT</name>
<feature type="domain" description="CBS" evidence="2">
    <location>
        <begin position="2"/>
        <end position="60"/>
    </location>
</feature>
<dbReference type="SUPFAM" id="SSF54631">
    <property type="entry name" value="CBS-domain pair"/>
    <property type="match status" value="1"/>
</dbReference>
<dbReference type="InterPro" id="IPR000644">
    <property type="entry name" value="CBS_dom"/>
</dbReference>
<dbReference type="InterPro" id="IPR046342">
    <property type="entry name" value="CBS_dom_sf"/>
</dbReference>
<dbReference type="Pfam" id="PF00483">
    <property type="entry name" value="NTP_transferase"/>
    <property type="match status" value="1"/>
</dbReference>
<dbReference type="SUPFAM" id="SSF53448">
    <property type="entry name" value="Nucleotide-diphospho-sugar transferases"/>
    <property type="match status" value="1"/>
</dbReference>
<comment type="caution">
    <text evidence="3">The sequence shown here is derived from an EMBL/GenBank/DDBJ whole genome shotgun (WGS) entry which is preliminary data.</text>
</comment>
<keyword evidence="1" id="KW-0129">CBS domain</keyword>
<dbReference type="InterPro" id="IPR029044">
    <property type="entry name" value="Nucleotide-diphossugar_trans"/>
</dbReference>
<feature type="domain" description="CBS" evidence="2">
    <location>
        <begin position="68"/>
        <end position="125"/>
    </location>
</feature>
<dbReference type="AlphaFoldDB" id="A0A0F0CTQ7"/>